<keyword evidence="5" id="KW-0479">Metal-binding</keyword>
<evidence type="ECO:0000313" key="17">
    <source>
        <dbReference type="Proteomes" id="UP000636800"/>
    </source>
</evidence>
<dbReference type="InterPro" id="IPR002893">
    <property type="entry name" value="Znf_MYND"/>
</dbReference>
<dbReference type="SUPFAM" id="SSF144232">
    <property type="entry name" value="HIT/MYND zinc finger-like"/>
    <property type="match status" value="1"/>
</dbReference>
<dbReference type="PANTHER" id="PTHR24006:SF874">
    <property type="entry name" value="UBIQUITIN CARBOXYL-TERMINAL HYDROLASE 16"/>
    <property type="match status" value="1"/>
</dbReference>
<keyword evidence="17" id="KW-1185">Reference proteome</keyword>
<dbReference type="InterPro" id="IPR038765">
    <property type="entry name" value="Papain-like_cys_pep_sf"/>
</dbReference>
<dbReference type="AlphaFoldDB" id="A0A835V9E8"/>
<dbReference type="Proteomes" id="UP000636800">
    <property type="component" value="Chromosome 2"/>
</dbReference>
<evidence type="ECO:0000256" key="8">
    <source>
        <dbReference type="ARBA" id="ARBA00022801"/>
    </source>
</evidence>
<dbReference type="PROSITE" id="PS50235">
    <property type="entry name" value="USP_3"/>
    <property type="match status" value="1"/>
</dbReference>
<evidence type="ECO:0000256" key="2">
    <source>
        <dbReference type="ARBA" id="ARBA00009085"/>
    </source>
</evidence>
<dbReference type="GO" id="GO:0006508">
    <property type="term" value="P:proteolysis"/>
    <property type="evidence" value="ECO:0007669"/>
    <property type="project" value="UniProtKB-KW"/>
</dbReference>
<evidence type="ECO:0000259" key="15">
    <source>
        <dbReference type="PROSITE" id="PS50865"/>
    </source>
</evidence>
<dbReference type="InterPro" id="IPR050164">
    <property type="entry name" value="Peptidase_C19"/>
</dbReference>
<dbReference type="GO" id="GO:0004843">
    <property type="term" value="F:cysteine-type deubiquitinase activity"/>
    <property type="evidence" value="ECO:0007669"/>
    <property type="project" value="UniProtKB-EC"/>
</dbReference>
<sequence length="1039" mass="114919">MWTTGQCRGIVVGGRRWISARMYGSLDLGVSGSAAVALIIFAHVIAAVIRRRWTLAQARREEVVHLVKLASEETARAELEASIGYLPETKMSMDVCEGRSLGVPSRFECAVCHRPTNTRCSRCKAVRYCSGTCQIIHWRQGHKDECCDPQVNHQNKLQERNPSDLQAENLKSLPNTVVTIKRSHGKLIAANLEEQSSGHKLSTYGSSNDALVEPKTLLDSCEAKHCPGSSVDSSTGRSIHPDPSVNPSEEALLSYYHDKTAEEFSLGNCSCPEVIADPGNIGFPLVGSGDSSLSMNILSHTASLRKQMFTHSSKDIEYSSNDCSVSDFVQSNHGKNVEFSQCPDEGRKSCSEFDTASIQISSNNPEQNGISKARAIKDNSCVNSCDECMKESILKDCRCFGAEKSGFVPGRKSADGWLHNSRTFRSNSVSVANHVFSSGRGHSDSDASFTKVDNASTVPSKLSKTAVLVSSSLSDLSTSFRRAAHHLKLSQSLRGSMTMAASEVSQKHRLYNSDKVDMKPFGLFNCGNSCFANAVLQCLLHTRPLISYHYQGLHSGTCPRGQWCFTCEFENLILRGKQGESPVSPVGILSNIKKIGSHFGHGREEDAHEFLRYAIDAMQSASTNGAVGAGKYSEDASLIQLTFGGYLRSEVKCMKCQAKSEQLERIMDLTVEIHGDIGSLEEALRQFTATEVLDGDNRYNCSRCKSFERAKKRLSVFQAPNVLTIALKRFQLGKFGKLNKPVSFPALLDMSPYASTVDRSALYSLYAVVVHEDVNNFTYSGHYICYVKSLKGNWYLINDREVTPVEFERVLKQNAYMLFYARNSPQAPGLIRNKTSQVFALAKSRSNETQASAQSCGESAAKENSRSMARWRQEHLYRTSRHCSSFQPSDLINGSLHFCHRDSSSDSLSLSWSDESSWSTESTRDSTSTDDLSDYLFGGSQPMRCSGALHSSSEDSNYITYLPSTSAKSFYHEPGEGLDVKGNHSLKSSFLYCDRTNHSSKLRDNYRGRETECSSICGQKSSFLLRSSTVRERRHQTLY</sequence>
<evidence type="ECO:0000259" key="14">
    <source>
        <dbReference type="PROSITE" id="PS50235"/>
    </source>
</evidence>
<dbReference type="InterPro" id="IPR018200">
    <property type="entry name" value="USP_CS"/>
</dbReference>
<dbReference type="GO" id="GO:0005829">
    <property type="term" value="C:cytosol"/>
    <property type="evidence" value="ECO:0007669"/>
    <property type="project" value="TreeGrafter"/>
</dbReference>
<dbReference type="EC" id="3.4.19.12" evidence="3"/>
<dbReference type="InterPro" id="IPR001394">
    <property type="entry name" value="Peptidase_C19_UCH"/>
</dbReference>
<evidence type="ECO:0000313" key="16">
    <source>
        <dbReference type="EMBL" id="KAG0492414.1"/>
    </source>
</evidence>
<evidence type="ECO:0000256" key="5">
    <source>
        <dbReference type="ARBA" id="ARBA00022723"/>
    </source>
</evidence>
<feature type="domain" description="USP" evidence="14">
    <location>
        <begin position="521"/>
        <end position="823"/>
    </location>
</feature>
<keyword evidence="13" id="KW-0472">Membrane</keyword>
<gene>
    <name evidence="16" type="ORF">HPP92_005812</name>
</gene>
<organism evidence="16 17">
    <name type="scientific">Vanilla planifolia</name>
    <name type="common">Vanilla</name>
    <dbReference type="NCBI Taxonomy" id="51239"/>
    <lineage>
        <taxon>Eukaryota</taxon>
        <taxon>Viridiplantae</taxon>
        <taxon>Streptophyta</taxon>
        <taxon>Embryophyta</taxon>
        <taxon>Tracheophyta</taxon>
        <taxon>Spermatophyta</taxon>
        <taxon>Magnoliopsida</taxon>
        <taxon>Liliopsida</taxon>
        <taxon>Asparagales</taxon>
        <taxon>Orchidaceae</taxon>
        <taxon>Vanilloideae</taxon>
        <taxon>Vanilleae</taxon>
        <taxon>Vanilla</taxon>
    </lineage>
</organism>
<keyword evidence="13" id="KW-0812">Transmembrane</keyword>
<evidence type="ECO:0000256" key="7">
    <source>
        <dbReference type="ARBA" id="ARBA00022786"/>
    </source>
</evidence>
<dbReference type="FunFam" id="6.10.140.2220:FF:000006">
    <property type="entry name" value="Ubiquitin carboxyl-terminal hydrolase 15"/>
    <property type="match status" value="1"/>
</dbReference>
<evidence type="ECO:0000256" key="6">
    <source>
        <dbReference type="ARBA" id="ARBA00022771"/>
    </source>
</evidence>
<dbReference type="GO" id="GO:0016579">
    <property type="term" value="P:protein deubiquitination"/>
    <property type="evidence" value="ECO:0007669"/>
    <property type="project" value="InterPro"/>
</dbReference>
<keyword evidence="7" id="KW-0833">Ubl conjugation pathway</keyword>
<accession>A0A835V9E8</accession>
<comment type="caution">
    <text evidence="16">The sequence shown here is derived from an EMBL/GenBank/DDBJ whole genome shotgun (WGS) entry which is preliminary data.</text>
</comment>
<evidence type="ECO:0000256" key="12">
    <source>
        <dbReference type="SAM" id="MobiDB-lite"/>
    </source>
</evidence>
<dbReference type="PANTHER" id="PTHR24006">
    <property type="entry name" value="UBIQUITIN CARBOXYL-TERMINAL HYDROLASE"/>
    <property type="match status" value="1"/>
</dbReference>
<dbReference type="OrthoDB" id="410307at2759"/>
<comment type="similarity">
    <text evidence="2">Belongs to the peptidase C19 family.</text>
</comment>
<comment type="catalytic activity">
    <reaction evidence="1">
        <text>Thiol-dependent hydrolysis of ester, thioester, amide, peptide and isopeptide bonds formed by the C-terminal Gly of ubiquitin (a 76-residue protein attached to proteins as an intracellular targeting signal).</text>
        <dbReference type="EC" id="3.4.19.12"/>
    </reaction>
</comment>
<protein>
    <recommendedName>
        <fullName evidence="3">ubiquitinyl hydrolase 1</fullName>
        <ecNumber evidence="3">3.4.19.12</ecNumber>
    </recommendedName>
</protein>
<keyword evidence="6 11" id="KW-0863">Zinc-finger</keyword>
<evidence type="ECO:0000256" key="11">
    <source>
        <dbReference type="PROSITE-ProRule" id="PRU00134"/>
    </source>
</evidence>
<dbReference type="Gene3D" id="6.10.140.2220">
    <property type="match status" value="1"/>
</dbReference>
<name>A0A835V9E8_VANPL</name>
<evidence type="ECO:0000256" key="4">
    <source>
        <dbReference type="ARBA" id="ARBA00022670"/>
    </source>
</evidence>
<evidence type="ECO:0000256" key="1">
    <source>
        <dbReference type="ARBA" id="ARBA00000707"/>
    </source>
</evidence>
<dbReference type="SUPFAM" id="SSF54001">
    <property type="entry name" value="Cysteine proteinases"/>
    <property type="match status" value="1"/>
</dbReference>
<dbReference type="FunFam" id="3.90.70.10:FF:000026">
    <property type="entry name" value="Ubiquitin carboxyl-terminal hydrolase 15"/>
    <property type="match status" value="1"/>
</dbReference>
<evidence type="ECO:0000256" key="9">
    <source>
        <dbReference type="ARBA" id="ARBA00022807"/>
    </source>
</evidence>
<dbReference type="GO" id="GO:0008270">
    <property type="term" value="F:zinc ion binding"/>
    <property type="evidence" value="ECO:0007669"/>
    <property type="project" value="UniProtKB-KW"/>
</dbReference>
<feature type="transmembrane region" description="Helical" evidence="13">
    <location>
        <begin position="28"/>
        <end position="49"/>
    </location>
</feature>
<dbReference type="Pfam" id="PF00443">
    <property type="entry name" value="UCH"/>
    <property type="match status" value="1"/>
</dbReference>
<keyword evidence="10" id="KW-0862">Zinc</keyword>
<keyword evidence="8" id="KW-0378">Hydrolase</keyword>
<keyword evidence="4" id="KW-0645">Protease</keyword>
<dbReference type="InterPro" id="IPR028889">
    <property type="entry name" value="USP"/>
</dbReference>
<dbReference type="PROSITE" id="PS00972">
    <property type="entry name" value="USP_1"/>
    <property type="match status" value="1"/>
</dbReference>
<dbReference type="Gene3D" id="3.90.70.10">
    <property type="entry name" value="Cysteine proteinases"/>
    <property type="match status" value="1"/>
</dbReference>
<dbReference type="GO" id="GO:0005634">
    <property type="term" value="C:nucleus"/>
    <property type="evidence" value="ECO:0007669"/>
    <property type="project" value="TreeGrafter"/>
</dbReference>
<evidence type="ECO:0000256" key="10">
    <source>
        <dbReference type="ARBA" id="ARBA00022833"/>
    </source>
</evidence>
<feature type="region of interest" description="Disordered" evidence="12">
    <location>
        <begin position="906"/>
        <end position="930"/>
    </location>
</feature>
<evidence type="ECO:0000256" key="3">
    <source>
        <dbReference type="ARBA" id="ARBA00012759"/>
    </source>
</evidence>
<dbReference type="Pfam" id="PF01753">
    <property type="entry name" value="zf-MYND"/>
    <property type="match status" value="1"/>
</dbReference>
<dbReference type="EMBL" id="JADCNL010000002">
    <property type="protein sequence ID" value="KAG0492414.1"/>
    <property type="molecule type" value="Genomic_DNA"/>
</dbReference>
<proteinExistence type="inferred from homology"/>
<dbReference type="PROSITE" id="PS50865">
    <property type="entry name" value="ZF_MYND_2"/>
    <property type="match status" value="1"/>
</dbReference>
<evidence type="ECO:0000256" key="13">
    <source>
        <dbReference type="SAM" id="Phobius"/>
    </source>
</evidence>
<keyword evidence="9" id="KW-0788">Thiol protease</keyword>
<reference evidence="16 17" key="1">
    <citation type="journal article" date="2020" name="Nat. Food">
        <title>A phased Vanilla planifolia genome enables genetic improvement of flavour and production.</title>
        <authorList>
            <person name="Hasing T."/>
            <person name="Tang H."/>
            <person name="Brym M."/>
            <person name="Khazi F."/>
            <person name="Huang T."/>
            <person name="Chambers A.H."/>
        </authorList>
    </citation>
    <scope>NUCLEOTIDE SEQUENCE [LARGE SCALE GENOMIC DNA]</scope>
    <source>
        <tissue evidence="16">Leaf</tissue>
    </source>
</reference>
<keyword evidence="13" id="KW-1133">Transmembrane helix</keyword>
<feature type="domain" description="MYND-type" evidence="15">
    <location>
        <begin position="109"/>
        <end position="146"/>
    </location>
</feature>